<evidence type="ECO:0000256" key="2">
    <source>
        <dbReference type="SAM" id="Phobius"/>
    </source>
</evidence>
<evidence type="ECO:0000256" key="1">
    <source>
        <dbReference type="SAM" id="MobiDB-lite"/>
    </source>
</evidence>
<evidence type="ECO:0000313" key="4">
    <source>
        <dbReference type="Proteomes" id="UP001222118"/>
    </source>
</evidence>
<gene>
    <name evidence="3" type="ORF">PSQ90_11755</name>
</gene>
<dbReference type="Proteomes" id="UP001222118">
    <property type="component" value="Chromosome"/>
</dbReference>
<sequence>MSDEQPNNKLQARILLSVLGLLALIMIGSTIIASFRTWQDNDQYAAETAAKNAAETNPPAPSAPPQQ</sequence>
<feature type="compositionally biased region" description="Pro residues" evidence="1">
    <location>
        <begin position="58"/>
        <end position="67"/>
    </location>
</feature>
<reference evidence="3 4" key="1">
    <citation type="submission" date="2023-02" db="EMBL/GenBank/DDBJ databases">
        <title>Devosia chondri sp. nov., isolated from the phycosphere of marine algae.</title>
        <authorList>
            <person name="Kim J.M."/>
            <person name="Lee J.K."/>
            <person name="Choi B.J."/>
            <person name="Bayburt H."/>
            <person name="Jeon C.O."/>
        </authorList>
    </citation>
    <scope>NUCLEOTIDE SEQUENCE [LARGE SCALE GENOMIC DNA]</scope>
    <source>
        <strain evidence="3 4">G2-5</strain>
    </source>
</reference>
<protein>
    <submittedName>
        <fullName evidence="3">Uncharacterized protein</fullName>
    </submittedName>
</protein>
<name>A0ABY7YUP0_9HYPH</name>
<keyword evidence="4" id="KW-1185">Reference proteome</keyword>
<keyword evidence="2" id="KW-1133">Transmembrane helix</keyword>
<feature type="transmembrane region" description="Helical" evidence="2">
    <location>
        <begin position="12"/>
        <end position="35"/>
    </location>
</feature>
<accession>A0ABY7YUP0</accession>
<evidence type="ECO:0000313" key="3">
    <source>
        <dbReference type="EMBL" id="WDR04969.1"/>
    </source>
</evidence>
<organism evidence="3 4">
    <name type="scientific">Devosia rhodophyticola</name>
    <dbReference type="NCBI Taxonomy" id="3026423"/>
    <lineage>
        <taxon>Bacteria</taxon>
        <taxon>Pseudomonadati</taxon>
        <taxon>Pseudomonadota</taxon>
        <taxon>Alphaproteobacteria</taxon>
        <taxon>Hyphomicrobiales</taxon>
        <taxon>Devosiaceae</taxon>
        <taxon>Devosia</taxon>
    </lineage>
</organism>
<keyword evidence="2" id="KW-0472">Membrane</keyword>
<proteinExistence type="predicted"/>
<feature type="region of interest" description="Disordered" evidence="1">
    <location>
        <begin position="48"/>
        <end position="67"/>
    </location>
</feature>
<feature type="compositionally biased region" description="Low complexity" evidence="1">
    <location>
        <begin position="48"/>
        <end position="57"/>
    </location>
</feature>
<keyword evidence="2" id="KW-0812">Transmembrane</keyword>
<dbReference type="RefSeq" id="WP_282210488.1">
    <property type="nucleotide sequence ID" value="NZ_CP118247.1"/>
</dbReference>
<dbReference type="EMBL" id="CP118247">
    <property type="protein sequence ID" value="WDR04969.1"/>
    <property type="molecule type" value="Genomic_DNA"/>
</dbReference>